<proteinExistence type="predicted"/>
<gene>
    <name evidence="1" type="ORF">FHS24_001135</name>
</gene>
<dbReference type="Proteomes" id="UP000588111">
    <property type="component" value="Unassembled WGS sequence"/>
</dbReference>
<dbReference type="AlphaFoldDB" id="A0A839TF11"/>
<keyword evidence="2" id="KW-1185">Reference proteome</keyword>
<reference evidence="1 2" key="1">
    <citation type="submission" date="2020-08" db="EMBL/GenBank/DDBJ databases">
        <title>Genomic Encyclopedia of Type Strains, Phase III (KMG-III): the genomes of soil and plant-associated and newly described type strains.</title>
        <authorList>
            <person name="Whitman W."/>
        </authorList>
    </citation>
    <scope>NUCLEOTIDE SEQUENCE [LARGE SCALE GENOMIC DNA]</scope>
    <source>
        <strain evidence="1 2">CECT 5885</strain>
    </source>
</reference>
<name>A0A839TF11_9GAMM</name>
<evidence type="ECO:0000313" key="2">
    <source>
        <dbReference type="Proteomes" id="UP000588111"/>
    </source>
</evidence>
<dbReference type="EMBL" id="JACHXL010000002">
    <property type="protein sequence ID" value="MBB3106634.1"/>
    <property type="molecule type" value="Genomic_DNA"/>
</dbReference>
<organism evidence="1 2">
    <name type="scientific">Psychrobacter luti</name>
    <dbReference type="NCBI Taxonomy" id="198481"/>
    <lineage>
        <taxon>Bacteria</taxon>
        <taxon>Pseudomonadati</taxon>
        <taxon>Pseudomonadota</taxon>
        <taxon>Gammaproteobacteria</taxon>
        <taxon>Moraxellales</taxon>
        <taxon>Moraxellaceae</taxon>
        <taxon>Psychrobacter</taxon>
    </lineage>
</organism>
<evidence type="ECO:0000313" key="1">
    <source>
        <dbReference type="EMBL" id="MBB3106634.1"/>
    </source>
</evidence>
<sequence length="43" mass="5273">MENVKNTELQFFAAQCFLHFQSLNIFKSFDDINHFYRLSKMRL</sequence>
<protein>
    <submittedName>
        <fullName evidence="1">Uncharacterized protein</fullName>
    </submittedName>
</protein>
<accession>A0A839TF11</accession>
<comment type="caution">
    <text evidence="1">The sequence shown here is derived from an EMBL/GenBank/DDBJ whole genome shotgun (WGS) entry which is preliminary data.</text>
</comment>